<dbReference type="PANTHER" id="PTHR14097">
    <property type="entry name" value="OXIDOREDUCTASE HTATIP2"/>
    <property type="match status" value="1"/>
</dbReference>
<proteinExistence type="predicted"/>
<dbReference type="Gene3D" id="3.40.50.720">
    <property type="entry name" value="NAD(P)-binding Rossmann-like Domain"/>
    <property type="match status" value="1"/>
</dbReference>
<protein>
    <submittedName>
        <fullName evidence="2">Oxidoreductase</fullName>
    </submittedName>
</protein>
<dbReference type="SUPFAM" id="SSF51735">
    <property type="entry name" value="NAD(P)-binding Rossmann-fold domains"/>
    <property type="match status" value="1"/>
</dbReference>
<dbReference type="Proteomes" id="UP000790580">
    <property type="component" value="Unassembled WGS sequence"/>
</dbReference>
<reference evidence="2 3" key="1">
    <citation type="submission" date="2021-06" db="EMBL/GenBank/DDBJ databases">
        <title>Bacillus sp. RD4P76, an endophyte from a halophyte.</title>
        <authorList>
            <person name="Sun J.-Q."/>
        </authorList>
    </citation>
    <scope>NUCLEOTIDE SEQUENCE [LARGE SCALE GENOMIC DNA]</scope>
    <source>
        <strain evidence="2 3">JCM 17098</strain>
    </source>
</reference>
<evidence type="ECO:0000259" key="1">
    <source>
        <dbReference type="Pfam" id="PF13460"/>
    </source>
</evidence>
<name>A0ABS6K2K3_9BACI</name>
<dbReference type="EMBL" id="JAHQCR010000091">
    <property type="protein sequence ID" value="MBU9724290.1"/>
    <property type="molecule type" value="Genomic_DNA"/>
</dbReference>
<evidence type="ECO:0000313" key="3">
    <source>
        <dbReference type="Proteomes" id="UP000790580"/>
    </source>
</evidence>
<accession>A0ABS6K2K3</accession>
<gene>
    <name evidence="2" type="ORF">KS407_22965</name>
</gene>
<dbReference type="InterPro" id="IPR016040">
    <property type="entry name" value="NAD(P)-bd_dom"/>
</dbReference>
<dbReference type="Pfam" id="PF13460">
    <property type="entry name" value="NAD_binding_10"/>
    <property type="match status" value="1"/>
</dbReference>
<dbReference type="CDD" id="cd05250">
    <property type="entry name" value="CC3_like_SDR_a"/>
    <property type="match status" value="1"/>
</dbReference>
<feature type="domain" description="NAD(P)-binding" evidence="1">
    <location>
        <begin position="10"/>
        <end position="126"/>
    </location>
</feature>
<keyword evidence="3" id="KW-1185">Reference proteome</keyword>
<sequence>MGLKIALVAGATGLVGQHLVSELLAKYDVVKIVSRRKTDFQNQSKVQEYIVDFDKLEKEGELFKDVDDVFVCLGTTMKKAKSRKQFVKVDYVYPLKLANLAKLMGVKKFLIVTAIGADREAKFFYSRVKGKLEEELVSIGLPSLHIFRPSLLTGKRQEFRLGESVSEWVSKPLSFLLVGAYEKYRPVKGKYVAMTMCAIAQEESSGVHIYESDKIRQLGKAIIQESYHETIPKGEIE</sequence>
<evidence type="ECO:0000313" key="2">
    <source>
        <dbReference type="EMBL" id="MBU9724290.1"/>
    </source>
</evidence>
<comment type="caution">
    <text evidence="2">The sequence shown here is derived from an EMBL/GenBank/DDBJ whole genome shotgun (WGS) entry which is preliminary data.</text>
</comment>
<dbReference type="PANTHER" id="PTHR14097:SF7">
    <property type="entry name" value="OXIDOREDUCTASE HTATIP2"/>
    <property type="match status" value="1"/>
</dbReference>
<dbReference type="InterPro" id="IPR036291">
    <property type="entry name" value="NAD(P)-bd_dom_sf"/>
</dbReference>
<organism evidence="2 3">
    <name type="scientific">Evansella alkalicola</name>
    <dbReference type="NCBI Taxonomy" id="745819"/>
    <lineage>
        <taxon>Bacteria</taxon>
        <taxon>Bacillati</taxon>
        <taxon>Bacillota</taxon>
        <taxon>Bacilli</taxon>
        <taxon>Bacillales</taxon>
        <taxon>Bacillaceae</taxon>
        <taxon>Evansella</taxon>
    </lineage>
</organism>